<accession>A0A3B5Y593</accession>
<feature type="compositionally biased region" description="Basic and acidic residues" evidence="1">
    <location>
        <begin position="26"/>
        <end position="35"/>
    </location>
</feature>
<evidence type="ECO:0000256" key="1">
    <source>
        <dbReference type="SAM" id="MobiDB-lite"/>
    </source>
</evidence>
<dbReference type="AlphaFoldDB" id="A0A3B5Y593"/>
<dbReference type="PANTHER" id="PTHR33873">
    <property type="entry name" value="TRANSCRIPTION FACTOR VOZ1"/>
    <property type="match status" value="1"/>
</dbReference>
<feature type="compositionally biased region" description="Polar residues" evidence="1">
    <location>
        <begin position="123"/>
        <end position="136"/>
    </location>
</feature>
<dbReference type="GO" id="GO:0048578">
    <property type="term" value="P:positive regulation of long-day photoperiodism, flowering"/>
    <property type="evidence" value="ECO:0000318"/>
    <property type="project" value="GO_Central"/>
</dbReference>
<dbReference type="Gramene" id="TraesROB_scaffold_010220_01G000300.1">
    <property type="protein sequence ID" value="TraesROB_scaffold_010220_01G000300.1"/>
    <property type="gene ID" value="TraesROB_scaffold_010220_01G000300"/>
</dbReference>
<dbReference type="Gramene" id="TraesWEE_scaffold_062327_01G000500.1">
    <property type="protein sequence ID" value="TraesWEE_scaffold_062327_01G000500.1"/>
    <property type="gene ID" value="TraesWEE_scaffold_062327_01G000500"/>
</dbReference>
<dbReference type="SMR" id="A0A3B5Y593"/>
<dbReference type="Gramene" id="TraesCLE_scaffold_046888_01G000100.1">
    <property type="protein sequence ID" value="TraesCLE_scaffold_046888_01G000100.1"/>
    <property type="gene ID" value="TraesCLE_scaffold_046888_01G000100"/>
</dbReference>
<feature type="region of interest" description="Disordered" evidence="1">
    <location>
        <begin position="114"/>
        <end position="158"/>
    </location>
</feature>
<feature type="region of interest" description="Disordered" evidence="1">
    <location>
        <begin position="1"/>
        <end position="35"/>
    </location>
</feature>
<dbReference type="Gramene" id="TraesCS1A03G0830500.1">
    <property type="protein sequence ID" value="TraesCS1A03G0830500.1.CDS"/>
    <property type="gene ID" value="TraesCS1A03G0830500"/>
</dbReference>
<dbReference type="OrthoDB" id="1848362at2759"/>
<evidence type="ECO:0000313" key="3">
    <source>
        <dbReference type="Proteomes" id="UP000019116"/>
    </source>
</evidence>
<dbReference type="Gramene" id="TraesCAD_scaffold_039887_01G000500.1">
    <property type="protein sequence ID" value="TraesCAD_scaffold_039887_01G000500.1"/>
    <property type="gene ID" value="TraesCAD_scaffold_039887_01G000500"/>
</dbReference>
<feature type="compositionally biased region" description="Gly residues" evidence="1">
    <location>
        <begin position="1"/>
        <end position="14"/>
    </location>
</feature>
<dbReference type="Gramene" id="TraesCS1A02G335900.1">
    <property type="protein sequence ID" value="TraesCS1A02G335900.1"/>
    <property type="gene ID" value="TraesCS1A02G335900"/>
</dbReference>
<dbReference type="InterPro" id="IPR039277">
    <property type="entry name" value="VOZ1/VOZ2"/>
</dbReference>
<organism evidence="2">
    <name type="scientific">Triticum aestivum</name>
    <name type="common">Wheat</name>
    <dbReference type="NCBI Taxonomy" id="4565"/>
    <lineage>
        <taxon>Eukaryota</taxon>
        <taxon>Viridiplantae</taxon>
        <taxon>Streptophyta</taxon>
        <taxon>Embryophyta</taxon>
        <taxon>Tracheophyta</taxon>
        <taxon>Spermatophyta</taxon>
        <taxon>Magnoliopsida</taxon>
        <taxon>Liliopsida</taxon>
        <taxon>Poales</taxon>
        <taxon>Poaceae</taxon>
        <taxon>BOP clade</taxon>
        <taxon>Pooideae</taxon>
        <taxon>Triticodae</taxon>
        <taxon>Triticeae</taxon>
        <taxon>Triticinae</taxon>
        <taxon>Triticum</taxon>
    </lineage>
</organism>
<feature type="region of interest" description="Disordered" evidence="1">
    <location>
        <begin position="425"/>
        <end position="449"/>
    </location>
</feature>
<proteinExistence type="predicted"/>
<sequence length="544" mass="59231">MAGDPTGGGGGSAAGKGPRSSTRHQQFRDRAKTRVDDLQEIFSGLQSARKESRSADAAVLEEQVHQMLREWRAELSVASPASSLQNSLGNNQGAADPPSETLRLLQLAIEEEDDATSKLAQPMQPSRQDGHQNLNPGLQVHGGTVDGGADASQQSMGHGMQGELADVANALFSDQMYYIDHELSIDDFLHGSNPDGLNNLQGTDLLTTVGPSPSQYLGPKCALWDCGRPVRGSEECQDYCNPYHAGLALSDDGLLGTRPVMRPRGIDLKDGPLFDALCAKVQGKNVGIPVCEGAATSKSPWNAHELFDLSLLEGESLREWLFFDRPRRAFESGNRKQRSLPDYNGRGWHESRKQVMKDFGGLKKSYYMDPQPSSNYEWHLFEYEINDSNTLALYRLEFKASDPKRSVKSKLGSSSLNEIQQQMVKLSANSPVDNKRGARSKTKASQKDTNANAYPALKATNQAGASNAYEAVPLNIPNQASAPSAYQTVAPNIPNQDSTSNAYEDASQVDPMSYLNENVVYGPHLPYGYPDGKGDFYWNPSGGA</sequence>
<protein>
    <recommendedName>
        <fullName evidence="4">Transcription factor VOZ1</fullName>
    </recommendedName>
</protein>
<dbReference type="EnsemblPlants" id="TraesCS1A02G335900.1">
    <property type="protein sequence ID" value="TraesCS1A02G335900.1"/>
    <property type="gene ID" value="TraesCS1A02G335900"/>
</dbReference>
<dbReference type="GO" id="GO:0043565">
    <property type="term" value="F:sequence-specific DNA binding"/>
    <property type="evidence" value="ECO:0000318"/>
    <property type="project" value="GO_Central"/>
</dbReference>
<reference evidence="2" key="1">
    <citation type="submission" date="2018-08" db="EMBL/GenBank/DDBJ databases">
        <authorList>
            <person name="Rossello M."/>
        </authorList>
    </citation>
    <scope>NUCLEOTIDE SEQUENCE [LARGE SCALE GENOMIC DNA]</scope>
    <source>
        <strain evidence="2">cv. Chinese Spring</strain>
    </source>
</reference>
<evidence type="ECO:0008006" key="4">
    <source>
        <dbReference type="Google" id="ProtNLM"/>
    </source>
</evidence>
<dbReference type="GO" id="GO:0005634">
    <property type="term" value="C:nucleus"/>
    <property type="evidence" value="ECO:0000318"/>
    <property type="project" value="GO_Central"/>
</dbReference>
<dbReference type="PANTHER" id="PTHR33873:SF3">
    <property type="entry name" value="OS05G0515700 PROTEIN"/>
    <property type="match status" value="1"/>
</dbReference>
<dbReference type="STRING" id="4565.A0A3B5Y593"/>
<reference evidence="2" key="2">
    <citation type="submission" date="2018-10" db="UniProtKB">
        <authorList>
            <consortium name="EnsemblPlants"/>
        </authorList>
    </citation>
    <scope>IDENTIFICATION</scope>
</reference>
<dbReference type="OMA" id="THCAFQE"/>
<keyword evidence="3" id="KW-1185">Reference proteome</keyword>
<name>A0A3B5Y593_WHEAT</name>
<evidence type="ECO:0000313" key="2">
    <source>
        <dbReference type="EnsemblPlants" id="TraesCS1A02G335900.1"/>
    </source>
</evidence>
<dbReference type="Proteomes" id="UP000019116">
    <property type="component" value="Chromosome 1A"/>
</dbReference>
<dbReference type="GO" id="GO:0045893">
    <property type="term" value="P:positive regulation of DNA-templated transcription"/>
    <property type="evidence" value="ECO:0000318"/>
    <property type="project" value="GO_Central"/>
</dbReference>